<organism evidence="3">
    <name type="scientific">uncultured Caudovirales phage</name>
    <dbReference type="NCBI Taxonomy" id="2100421"/>
    <lineage>
        <taxon>Viruses</taxon>
        <taxon>Duplodnaviria</taxon>
        <taxon>Heunggongvirae</taxon>
        <taxon>Uroviricota</taxon>
        <taxon>Caudoviricetes</taxon>
        <taxon>Peduoviridae</taxon>
        <taxon>Maltschvirus</taxon>
        <taxon>Maltschvirus maltsch</taxon>
    </lineage>
</organism>
<evidence type="ECO:0000256" key="1">
    <source>
        <dbReference type="SAM" id="Coils"/>
    </source>
</evidence>
<feature type="region of interest" description="Disordered" evidence="2">
    <location>
        <begin position="800"/>
        <end position="836"/>
    </location>
</feature>
<feature type="compositionally biased region" description="Polar residues" evidence="2">
    <location>
        <begin position="642"/>
        <end position="654"/>
    </location>
</feature>
<feature type="region of interest" description="Disordered" evidence="2">
    <location>
        <begin position="641"/>
        <end position="662"/>
    </location>
</feature>
<reference evidence="3" key="1">
    <citation type="submission" date="2020-05" db="EMBL/GenBank/DDBJ databases">
        <authorList>
            <person name="Chiriac C."/>
            <person name="Salcher M."/>
            <person name="Ghai R."/>
            <person name="Kavagutti S V."/>
        </authorList>
    </citation>
    <scope>NUCLEOTIDE SEQUENCE</scope>
</reference>
<feature type="coiled-coil region" evidence="1">
    <location>
        <begin position="37"/>
        <end position="71"/>
    </location>
</feature>
<name>A0A6J7WW60_9CAUD</name>
<feature type="region of interest" description="Disordered" evidence="2">
    <location>
        <begin position="339"/>
        <end position="358"/>
    </location>
</feature>
<feature type="compositionally biased region" description="Basic and acidic residues" evidence="2">
    <location>
        <begin position="348"/>
        <end position="358"/>
    </location>
</feature>
<sequence length="879" mass="93720">MEDSLLGLGGSPAEGAASSAMGNSTVNSRLNVDLKMLSGLNDQLAKIGENAKKIETRFDSLIKKTKELTKELSKASQAGSLNGSSSGGYLPKGDMPAAAMAHQRGMFDAANAHQANMLKTAMGGGGGMGGGAAGGAAGGPWGAIASAITTAISNGSAMLNKRIDAGAAYALPADNISVMLQQQNGMSAQQVRSQMRAPLTKFRLGAGGINDMLALQARTGLQANQQMGSSIEGLRTLTGYGYSTGDMTNMIGSMAGPETANRMFMTLGTGMYGIGGKQNDPMSVIKAAVQRLNLTDEEIVKGGMQQGSVVRQKLANAGFDENMQTMVLQYAQSNTNFKKKGGKGMYDPSKKSDRQRMGIEDNYATQVEESQRVQTERDEHFYDKQAENFSQMEKNTQAVNKAFMKLEDTLSGIIGAKTRAKGFGKIFNVLGDLGFPGAGKIGEILGDPVAPYKGGGGAPTSYPTTNIIATQHPTGSYGTPRDDAAQLASLDTTFSTRLKRMLSASDGKVWIAEGKRTEFQQRSEFYKRYAPAKKGDVTDTYFDGKYWQLKPGYAKLLPPGHSMHEIGQAVDLSGDLDWVTANIGKFGLRNFAAEINEAWHVQRADLPDNLIPAERPGGTKYANESPPITIARRTRDVLATGPGNSVASLATNNGLAPKETDESGLRSYYGNLYKKLSRRVLNKNDISSLLGGLKVGGRKLTDAEIKGFTQIANRESGYNSNAYNPTASTNDLSFGLFQLNMDPSEGGTDALRKFPWLKGNYDKLWDPQTNVEVAAGWKMADGLNRGNIFYHWGGTPEAPTSGTGGYKAAKPTNPNGDPVPSSPGPLTRSTGGGSTNMITVSPTINITTSGNSGVDVQQMAKEVTRILEREVRLTMMRID</sequence>
<dbReference type="EMBL" id="LR798301">
    <property type="protein sequence ID" value="CAB5222246.1"/>
    <property type="molecule type" value="Genomic_DNA"/>
</dbReference>
<protein>
    <submittedName>
        <fullName evidence="3">Uncharacterized protein</fullName>
    </submittedName>
</protein>
<dbReference type="InterPro" id="IPR023346">
    <property type="entry name" value="Lysozyme-like_dom_sf"/>
</dbReference>
<keyword evidence="1" id="KW-0175">Coiled coil</keyword>
<evidence type="ECO:0000313" key="3">
    <source>
        <dbReference type="EMBL" id="CAB5222246.1"/>
    </source>
</evidence>
<proteinExistence type="predicted"/>
<feature type="region of interest" description="Disordered" evidence="2">
    <location>
        <begin position="1"/>
        <end position="21"/>
    </location>
</feature>
<accession>A0A6J7WW60</accession>
<gene>
    <name evidence="3" type="ORF">UFOVP361_46</name>
</gene>
<evidence type="ECO:0000256" key="2">
    <source>
        <dbReference type="SAM" id="MobiDB-lite"/>
    </source>
</evidence>
<dbReference type="SUPFAM" id="SSF53955">
    <property type="entry name" value="Lysozyme-like"/>
    <property type="match status" value="1"/>
</dbReference>